<comment type="similarity">
    <text evidence="5">Belongs to the RNase T family.</text>
</comment>
<feature type="binding site" evidence="5">
    <location>
        <position position="16"/>
    </location>
    <ligand>
        <name>Mg(2+)</name>
        <dbReference type="ChEBI" id="CHEBI:18420"/>
        <label>1</label>
        <note>catalytic</note>
    </ligand>
</feature>
<evidence type="ECO:0000313" key="8">
    <source>
        <dbReference type="Proteomes" id="UP000585327"/>
    </source>
</evidence>
<dbReference type="EMBL" id="JACETM010000002">
    <property type="protein sequence ID" value="MBA4723669.1"/>
    <property type="molecule type" value="Genomic_DNA"/>
</dbReference>
<keyword evidence="4 5" id="KW-0269">Exonuclease</keyword>
<dbReference type="PANTHER" id="PTHR30231">
    <property type="entry name" value="DNA POLYMERASE III SUBUNIT EPSILON"/>
    <property type="match status" value="1"/>
</dbReference>
<feature type="binding site" evidence="5">
    <location>
        <position position="16"/>
    </location>
    <ligand>
        <name>Mg(2+)</name>
        <dbReference type="ChEBI" id="CHEBI:18420"/>
        <label>2</label>
        <note>catalytic</note>
    </ligand>
</feature>
<dbReference type="GO" id="GO:0045004">
    <property type="term" value="P:DNA replication proofreading"/>
    <property type="evidence" value="ECO:0007669"/>
    <property type="project" value="TreeGrafter"/>
</dbReference>
<dbReference type="GO" id="GO:0016896">
    <property type="term" value="F:RNA exonuclease activity, producing 5'-phosphomonoesters"/>
    <property type="evidence" value="ECO:0007669"/>
    <property type="project" value="UniProtKB-UniRule"/>
</dbReference>
<comment type="function">
    <text evidence="5">Trims short 3' overhangs of a variety of RNA species, leaving a one or two nucleotide 3' overhang. Responsible for the end-turnover of tRNA: specifically removes the terminal AMP residue from uncharged tRNA (tRNA-C-C-A). Also appears to be involved in tRNA biosynthesis.</text>
</comment>
<keyword evidence="2 5" id="KW-0540">Nuclease</keyword>
<dbReference type="GO" id="GO:0008033">
    <property type="term" value="P:tRNA processing"/>
    <property type="evidence" value="ECO:0007669"/>
    <property type="project" value="UniProtKB-KW"/>
</dbReference>
<proteinExistence type="inferred from homology"/>
<dbReference type="Gene3D" id="3.30.420.10">
    <property type="entry name" value="Ribonuclease H-like superfamily/Ribonuclease H"/>
    <property type="match status" value="1"/>
</dbReference>
<evidence type="ECO:0000313" key="7">
    <source>
        <dbReference type="EMBL" id="MBA4723669.1"/>
    </source>
</evidence>
<feature type="site" description="Important for substrate binding and specificity" evidence="5">
    <location>
        <position position="116"/>
    </location>
</feature>
<feature type="site" description="Important for substrate binding and specificity" evidence="5">
    <location>
        <position position="138"/>
    </location>
</feature>
<feature type="domain" description="Exonuclease" evidence="6">
    <location>
        <begin position="11"/>
        <end position="195"/>
    </location>
</feature>
<evidence type="ECO:0000256" key="3">
    <source>
        <dbReference type="ARBA" id="ARBA00022801"/>
    </source>
</evidence>
<keyword evidence="5" id="KW-0460">Magnesium</keyword>
<feature type="active site" description="Proton donor/acceptor" evidence="5">
    <location>
        <position position="173"/>
    </location>
</feature>
<dbReference type="Proteomes" id="UP000585327">
    <property type="component" value="Unassembled WGS sequence"/>
</dbReference>
<feature type="binding site" evidence="5">
    <location>
        <position position="173"/>
    </location>
    <ligand>
        <name>Mg(2+)</name>
        <dbReference type="ChEBI" id="CHEBI:18420"/>
        <label>2</label>
        <note>catalytic</note>
    </ligand>
</feature>
<evidence type="ECO:0000256" key="1">
    <source>
        <dbReference type="ARBA" id="ARBA00022694"/>
    </source>
</evidence>
<protein>
    <recommendedName>
        <fullName evidence="5">Ribonuclease T</fullName>
        <ecNumber evidence="5">3.1.13.-</ecNumber>
    </recommendedName>
    <alternativeName>
        <fullName evidence="5">Exoribonuclease T</fullName>
        <shortName evidence="5">RNase T</shortName>
    </alternativeName>
</protein>
<dbReference type="InterPro" id="IPR036397">
    <property type="entry name" value="RNaseH_sf"/>
</dbReference>
<keyword evidence="3 5" id="KW-0378">Hydrolase</keyword>
<dbReference type="SUPFAM" id="SSF53098">
    <property type="entry name" value="Ribonuclease H-like"/>
    <property type="match status" value="1"/>
</dbReference>
<dbReference type="SMART" id="SM00479">
    <property type="entry name" value="EXOIII"/>
    <property type="match status" value="1"/>
</dbReference>
<dbReference type="AlphaFoldDB" id="A0A838YUD9"/>
<evidence type="ECO:0000259" key="6">
    <source>
        <dbReference type="SMART" id="SM00479"/>
    </source>
</evidence>
<sequence>MKLKDRFRKYLPVVIDLETGGFDPIKNAILEIAITLIEEQNNQLIVGETIRYHIEPFDGLIVEKESLEFTKINLNHPLRTAIAEKDALTNLFKIINKARTKYECSRAILVGHNAHFDSSFLNEAVKRNNIKRSPFHPFSVLDTVSLGALATNQTVLARVCDELNIDYDSKEAHSAAYDSNVTAEVFCSIVNKYQS</sequence>
<dbReference type="EC" id="3.1.13.-" evidence="5"/>
<evidence type="ECO:0000256" key="5">
    <source>
        <dbReference type="HAMAP-Rule" id="MF_00157"/>
    </source>
</evidence>
<dbReference type="InterPro" id="IPR012337">
    <property type="entry name" value="RNaseH-like_sf"/>
</dbReference>
<comment type="subunit">
    <text evidence="5">Homodimer.</text>
</comment>
<gene>
    <name evidence="5 7" type="primary">rnt</name>
    <name evidence="7" type="ORF">H2021_00475</name>
</gene>
<keyword evidence="1 5" id="KW-0819">tRNA processing</keyword>
<keyword evidence="5" id="KW-0479">Metal-binding</keyword>
<feature type="binding site" evidence="5">
    <location>
        <position position="18"/>
    </location>
    <ligand>
        <name>Mg(2+)</name>
        <dbReference type="ChEBI" id="CHEBI:18420"/>
        <label>2</label>
        <note>catalytic</note>
    </ligand>
</feature>
<dbReference type="InterPro" id="IPR013520">
    <property type="entry name" value="Ribonucl_H"/>
</dbReference>
<evidence type="ECO:0000256" key="2">
    <source>
        <dbReference type="ARBA" id="ARBA00022722"/>
    </source>
</evidence>
<dbReference type="GO" id="GO:0008408">
    <property type="term" value="F:3'-5' exonuclease activity"/>
    <property type="evidence" value="ECO:0007669"/>
    <property type="project" value="TreeGrafter"/>
</dbReference>
<comment type="cofactor">
    <cofactor evidence="5">
        <name>Mg(2+)</name>
        <dbReference type="ChEBI" id="CHEBI:18420"/>
    </cofactor>
    <text evidence="5">Binds two Mg(2+) per subunit. The active form of the enzyme binds two Mg(2+) ions in its active site. The first Mg(2+) forms only one salt bridge with the protein.</text>
</comment>
<feature type="site" description="Important for substrate binding and specificity" evidence="5">
    <location>
        <position position="69"/>
    </location>
</feature>
<dbReference type="GO" id="GO:0000287">
    <property type="term" value="F:magnesium ion binding"/>
    <property type="evidence" value="ECO:0007669"/>
    <property type="project" value="UniProtKB-UniRule"/>
</dbReference>
<accession>A0A838YUD9</accession>
<feature type="binding site" evidence="5">
    <location>
        <position position="178"/>
    </location>
    <ligand>
        <name>Mg(2+)</name>
        <dbReference type="ChEBI" id="CHEBI:18420"/>
        <label>2</label>
        <note>catalytic</note>
    </ligand>
</feature>
<evidence type="ECO:0000256" key="4">
    <source>
        <dbReference type="ARBA" id="ARBA00022839"/>
    </source>
</evidence>
<feature type="site" description="Important for substrate binding and specificity" evidence="5">
    <location>
        <position position="22"/>
    </location>
</feature>
<dbReference type="PANTHER" id="PTHR30231:SF2">
    <property type="entry name" value="RIBONUCLEASE T"/>
    <property type="match status" value="1"/>
</dbReference>
<organism evidence="7 8">
    <name type="scientific">SAR86 cluster bacterium</name>
    <dbReference type="NCBI Taxonomy" id="2030880"/>
    <lineage>
        <taxon>Bacteria</taxon>
        <taxon>Pseudomonadati</taxon>
        <taxon>Pseudomonadota</taxon>
        <taxon>Gammaproteobacteria</taxon>
        <taxon>SAR86 cluster</taxon>
    </lineage>
</organism>
<dbReference type="Pfam" id="PF00929">
    <property type="entry name" value="RNase_T"/>
    <property type="match status" value="1"/>
</dbReference>
<comment type="caution">
    <text evidence="7">The sequence shown here is derived from an EMBL/GenBank/DDBJ whole genome shotgun (WGS) entry which is preliminary data.</text>
</comment>
<dbReference type="GO" id="GO:0003676">
    <property type="term" value="F:nucleic acid binding"/>
    <property type="evidence" value="ECO:0007669"/>
    <property type="project" value="InterPro"/>
</dbReference>
<dbReference type="InterPro" id="IPR005987">
    <property type="entry name" value="RNase_T"/>
</dbReference>
<reference evidence="7 8" key="1">
    <citation type="submission" date="2020-06" db="EMBL/GenBank/DDBJ databases">
        <title>Dysbiosis in marine aquaculture revealed through microbiome analysis: reverse ecology for environmental sustainability.</title>
        <authorList>
            <person name="Haro-Moreno J.M."/>
            <person name="Coutinho F.H."/>
            <person name="Zaragoza-Solas A."/>
            <person name="Picazo A."/>
            <person name="Almagro-Moreno S."/>
            <person name="Lopez-Perez M."/>
        </authorList>
    </citation>
    <scope>NUCLEOTIDE SEQUENCE [LARGE SCALE GENOMIC DNA]</scope>
    <source>
        <strain evidence="7">MCMED-G42</strain>
    </source>
</reference>
<name>A0A838YUD9_9GAMM</name>
<dbReference type="GO" id="GO:0005829">
    <property type="term" value="C:cytosol"/>
    <property type="evidence" value="ECO:0007669"/>
    <property type="project" value="TreeGrafter"/>
</dbReference>
<dbReference type="HAMAP" id="MF_00157">
    <property type="entry name" value="RNase_T"/>
    <property type="match status" value="1"/>
</dbReference>